<evidence type="ECO:0000256" key="1">
    <source>
        <dbReference type="ARBA" id="ARBA00004167"/>
    </source>
</evidence>
<evidence type="ECO:0000256" key="5">
    <source>
        <dbReference type="SAM" id="MobiDB-lite"/>
    </source>
</evidence>
<evidence type="ECO:0000259" key="7">
    <source>
        <dbReference type="PROSITE" id="PS52015"/>
    </source>
</evidence>
<proteinExistence type="predicted"/>
<dbReference type="EMBL" id="JAGSGD010000001">
    <property type="protein sequence ID" value="MBR7620317.1"/>
    <property type="molecule type" value="Genomic_DNA"/>
</dbReference>
<evidence type="ECO:0000256" key="4">
    <source>
        <dbReference type="ARBA" id="ARBA00023136"/>
    </source>
</evidence>
<dbReference type="GO" id="GO:0016020">
    <property type="term" value="C:membrane"/>
    <property type="evidence" value="ECO:0007669"/>
    <property type="project" value="UniProtKB-SubCell"/>
</dbReference>
<keyword evidence="4 6" id="KW-0472">Membrane</keyword>
<name>A0A941D2E8_9CAUL</name>
<organism evidence="8 9">
    <name type="scientific">Phenylobacterium glaciei</name>
    <dbReference type="NCBI Taxonomy" id="2803784"/>
    <lineage>
        <taxon>Bacteria</taxon>
        <taxon>Pseudomonadati</taxon>
        <taxon>Pseudomonadota</taxon>
        <taxon>Alphaproteobacteria</taxon>
        <taxon>Caulobacterales</taxon>
        <taxon>Caulobacteraceae</taxon>
        <taxon>Phenylobacterium</taxon>
    </lineage>
</organism>
<dbReference type="GO" id="GO:0055085">
    <property type="term" value="P:transmembrane transport"/>
    <property type="evidence" value="ECO:0007669"/>
    <property type="project" value="InterPro"/>
</dbReference>
<evidence type="ECO:0000256" key="6">
    <source>
        <dbReference type="SAM" id="Phobius"/>
    </source>
</evidence>
<evidence type="ECO:0000256" key="3">
    <source>
        <dbReference type="ARBA" id="ARBA00022989"/>
    </source>
</evidence>
<evidence type="ECO:0000256" key="2">
    <source>
        <dbReference type="ARBA" id="ARBA00022692"/>
    </source>
</evidence>
<keyword evidence="2 6" id="KW-0812">Transmembrane</keyword>
<evidence type="ECO:0000313" key="9">
    <source>
        <dbReference type="Proteomes" id="UP000622580"/>
    </source>
</evidence>
<dbReference type="RefSeq" id="WP_215341030.1">
    <property type="nucleotide sequence ID" value="NZ_JAGSGD010000001.1"/>
</dbReference>
<dbReference type="InterPro" id="IPR037682">
    <property type="entry name" value="TonB_C"/>
</dbReference>
<comment type="subcellular location">
    <subcellularLocation>
        <location evidence="1">Membrane</location>
        <topology evidence="1">Single-pass membrane protein</topology>
    </subcellularLocation>
</comment>
<feature type="compositionally biased region" description="Pro residues" evidence="5">
    <location>
        <begin position="98"/>
        <end position="122"/>
    </location>
</feature>
<dbReference type="SUPFAM" id="SSF74653">
    <property type="entry name" value="TolA/TonB C-terminal domain"/>
    <property type="match status" value="1"/>
</dbReference>
<gene>
    <name evidence="8" type="ORF">JKL49_13060</name>
</gene>
<dbReference type="InterPro" id="IPR006260">
    <property type="entry name" value="TonB/TolA_C"/>
</dbReference>
<keyword evidence="9" id="KW-1185">Reference proteome</keyword>
<reference evidence="8" key="1">
    <citation type="submission" date="2021-04" db="EMBL/GenBank/DDBJ databases">
        <title>Draft genome assembly of strain Phenylobacterium sp. 20VBR1 using MiniION and Illumina platforms.</title>
        <authorList>
            <person name="Thomas F.A."/>
            <person name="Krishnan K.P."/>
            <person name="Sinha R.K."/>
        </authorList>
    </citation>
    <scope>NUCLEOTIDE SEQUENCE</scope>
    <source>
        <strain evidence="8">20VBR1</strain>
    </source>
</reference>
<feature type="domain" description="TonB C-terminal" evidence="7">
    <location>
        <begin position="136"/>
        <end position="229"/>
    </location>
</feature>
<feature type="compositionally biased region" description="Basic and acidic residues" evidence="5">
    <location>
        <begin position="67"/>
        <end position="84"/>
    </location>
</feature>
<feature type="transmembrane region" description="Helical" evidence="6">
    <location>
        <begin position="20"/>
        <end position="41"/>
    </location>
</feature>
<dbReference type="AlphaFoldDB" id="A0A941D2E8"/>
<dbReference type="PROSITE" id="PS52015">
    <property type="entry name" value="TONB_CTD"/>
    <property type="match status" value="1"/>
</dbReference>
<keyword evidence="3 6" id="KW-1133">Transmembrane helix</keyword>
<dbReference type="Pfam" id="PF03544">
    <property type="entry name" value="TonB_C"/>
    <property type="match status" value="1"/>
</dbReference>
<dbReference type="Proteomes" id="UP000622580">
    <property type="component" value="Unassembled WGS sequence"/>
</dbReference>
<dbReference type="NCBIfam" id="TIGR01352">
    <property type="entry name" value="tonB_Cterm"/>
    <property type="match status" value="1"/>
</dbReference>
<protein>
    <submittedName>
        <fullName evidence="8">TonB family protein</fullName>
    </submittedName>
</protein>
<feature type="region of interest" description="Disordered" evidence="5">
    <location>
        <begin position="67"/>
        <end position="128"/>
    </location>
</feature>
<comment type="caution">
    <text evidence="8">The sequence shown here is derived from an EMBL/GenBank/DDBJ whole genome shotgun (WGS) entry which is preliminary data.</text>
</comment>
<accession>A0A941D2E8</accession>
<dbReference type="Gene3D" id="3.30.1150.10">
    <property type="match status" value="1"/>
</dbReference>
<evidence type="ECO:0000313" key="8">
    <source>
        <dbReference type="EMBL" id="MBR7620317.1"/>
    </source>
</evidence>
<sequence length="229" mass="24284">MVVQQPFPAGHAVNPKTRRAMTAAIGVSIAAHLGLVAYLAVQRFRAPPEDRPAVEDPGFKVELYTPEKKVEPRTKPEVHLHDTPIPETPPSNTIQAPPTDPPANPTMGPPPTTIAKADPPPQVIEVPKAPPVITSPTWLRKPGAKEFARFYPDSAMRRNIEGGATLACLVGGDGSVSACQVVAESPDNAGFGPAALKLAAYFKMSPQTRDGQAVDGAIVRIPIRFSLGN</sequence>